<keyword evidence="2" id="KW-0472">Membrane</keyword>
<gene>
    <name evidence="3" type="ORF">Enr13x_67720</name>
</gene>
<dbReference type="RefSeq" id="WP_145390991.1">
    <property type="nucleotide sequence ID" value="NZ_CP037423.1"/>
</dbReference>
<feature type="compositionally biased region" description="Acidic residues" evidence="1">
    <location>
        <begin position="645"/>
        <end position="660"/>
    </location>
</feature>
<dbReference type="Proteomes" id="UP000319004">
    <property type="component" value="Chromosome"/>
</dbReference>
<protein>
    <submittedName>
        <fullName evidence="3">Uncharacterized protein</fullName>
    </submittedName>
</protein>
<keyword evidence="2" id="KW-1133">Transmembrane helix</keyword>
<accession>A0A518I181</accession>
<evidence type="ECO:0000313" key="4">
    <source>
        <dbReference type="Proteomes" id="UP000319004"/>
    </source>
</evidence>
<organism evidence="3 4">
    <name type="scientific">Stieleria neptunia</name>
    <dbReference type="NCBI Taxonomy" id="2527979"/>
    <lineage>
        <taxon>Bacteria</taxon>
        <taxon>Pseudomonadati</taxon>
        <taxon>Planctomycetota</taxon>
        <taxon>Planctomycetia</taxon>
        <taxon>Pirellulales</taxon>
        <taxon>Pirellulaceae</taxon>
        <taxon>Stieleria</taxon>
    </lineage>
</organism>
<dbReference type="EMBL" id="CP037423">
    <property type="protein sequence ID" value="QDV46863.1"/>
    <property type="molecule type" value="Genomic_DNA"/>
</dbReference>
<dbReference type="AlphaFoldDB" id="A0A518I181"/>
<keyword evidence="4" id="KW-1185">Reference proteome</keyword>
<keyword evidence="2" id="KW-0812">Transmembrane</keyword>
<name>A0A518I181_9BACT</name>
<reference evidence="3 4" key="1">
    <citation type="submission" date="2019-03" db="EMBL/GenBank/DDBJ databases">
        <title>Deep-cultivation of Planctomycetes and their phenomic and genomic characterization uncovers novel biology.</title>
        <authorList>
            <person name="Wiegand S."/>
            <person name="Jogler M."/>
            <person name="Boedeker C."/>
            <person name="Pinto D."/>
            <person name="Vollmers J."/>
            <person name="Rivas-Marin E."/>
            <person name="Kohn T."/>
            <person name="Peeters S.H."/>
            <person name="Heuer A."/>
            <person name="Rast P."/>
            <person name="Oberbeckmann S."/>
            <person name="Bunk B."/>
            <person name="Jeske O."/>
            <person name="Meyerdierks A."/>
            <person name="Storesund J.E."/>
            <person name="Kallscheuer N."/>
            <person name="Luecker S."/>
            <person name="Lage O.M."/>
            <person name="Pohl T."/>
            <person name="Merkel B.J."/>
            <person name="Hornburger P."/>
            <person name="Mueller R.-W."/>
            <person name="Bruemmer F."/>
            <person name="Labrenz M."/>
            <person name="Spormann A.M."/>
            <person name="Op den Camp H."/>
            <person name="Overmann J."/>
            <person name="Amann R."/>
            <person name="Jetten M.S.M."/>
            <person name="Mascher T."/>
            <person name="Medema M.H."/>
            <person name="Devos D.P."/>
            <person name="Kaster A.-K."/>
            <person name="Ovreas L."/>
            <person name="Rohde M."/>
            <person name="Galperin M.Y."/>
            <person name="Jogler C."/>
        </authorList>
    </citation>
    <scope>NUCLEOTIDE SEQUENCE [LARGE SCALE GENOMIC DNA]</scope>
    <source>
        <strain evidence="3 4">Enr13</strain>
    </source>
</reference>
<feature type="compositionally biased region" description="Basic and acidic residues" evidence="1">
    <location>
        <begin position="675"/>
        <end position="685"/>
    </location>
</feature>
<feature type="transmembrane region" description="Helical" evidence="2">
    <location>
        <begin position="58"/>
        <end position="82"/>
    </location>
</feature>
<feature type="region of interest" description="Disordered" evidence="1">
    <location>
        <begin position="617"/>
        <end position="693"/>
    </location>
</feature>
<evidence type="ECO:0000256" key="1">
    <source>
        <dbReference type="SAM" id="MobiDB-lite"/>
    </source>
</evidence>
<feature type="compositionally biased region" description="Gly residues" evidence="1">
    <location>
        <begin position="983"/>
        <end position="998"/>
    </location>
</feature>
<evidence type="ECO:0000313" key="3">
    <source>
        <dbReference type="EMBL" id="QDV46863.1"/>
    </source>
</evidence>
<dbReference type="KEGG" id="snep:Enr13x_67720"/>
<proteinExistence type="predicted"/>
<evidence type="ECO:0000256" key="2">
    <source>
        <dbReference type="SAM" id="Phobius"/>
    </source>
</evidence>
<feature type="region of interest" description="Disordered" evidence="1">
    <location>
        <begin position="979"/>
        <end position="999"/>
    </location>
</feature>
<feature type="transmembrane region" description="Helical" evidence="2">
    <location>
        <begin position="34"/>
        <end position="52"/>
    </location>
</feature>
<sequence>MTTRQSHHISIPARLLDKLAEFRRALVWRVGRDHLLRFLLIAMTVFGVLLIADRFGDTPVWIRCGLLAVMVAAMGIAVMRLWQTLWDCRSPLRVAEVIRRRDPVFGDHLVGALELADCESEQARSVTLCVAALEQVADEAVTREFHQALPESRLHVMVRGLAALLASAVLVFVLAPHAVGNAATRLFAPLAAIDRFTFVTLQPFPPERVVPRDESSGWTVALDPQSRWTPREATLRIGTRRSTARVTRSDDSVPASYSFELPRLFEPSIADVRVGDARRRVRLIPKLRPELTNVIATVQLPDYLAGRIDGGTLQTDYDAGVIRIVEGAAAKLRLTVSSALADATVDGTPVAVQGNQFAADLGTSVESVRLHWTDRDGLAAAEPMIVTVQRVPDRRPTLLVENESIPPRVLDSQALRFTVTADDDFAVRRVGMQWAADSTSESGERVLGSGDGASSLAAVFQATSLSVPPGEVSLRFWAEDDFPGRQRVYSDPLPIHVLTADEHAVWIADQFARWRQAAMDVRDRELNLFSRNRELAKVAAADRDDQWRAAVAEQARAEAFNGRQLESLTGEGEALLRQAARNDQVDVDYVEKLAATLQTLQQMSDDRMPRVAELLQRASEQGEEESKFAELAGQESSQGTLAEPSDGDAAEESTQDPDAESSERISLAGTTIVDTSKRKPKSETEKSEEDSLSIAIEDQTDLVAEFDAVAEELKQLMGNMEGSTLVKRLKSVSRLQDRVAMQLARSIESTFGQAPESNDQTLQSVVADVIESAARVRTVLDDLEAFCQRREIEHFQSVLDEMNQARVLEQLKTLQDRVPLRPGVSIAAAEFWSDNLDRWADDLVDPGSEQSESGPQNKKSLSPAVIVEVLRILEAEVTLREQTRVADQGRQAMQQADYVSEAIRLSESQDLLRDRLDAVVDGIEALPDGMLNFGEEIEVLKLASAAMVDASKTLITPETGPVAIAAQTEAIELLLRSNKISPEGGGGGGGSAGGGQGGETDQAAIALLGKGLNQLATTRQSETQLSVGRDRGEVPERWRAGLDQYFDRLEQRRSSAAVEAGQ</sequence>
<feature type="transmembrane region" description="Helical" evidence="2">
    <location>
        <begin position="156"/>
        <end position="175"/>
    </location>
</feature>
<dbReference type="OrthoDB" id="220056at2"/>